<protein>
    <submittedName>
        <fullName evidence="1">Uncharacterized protein</fullName>
    </submittedName>
</protein>
<dbReference type="EMBL" id="HBJA01038005">
    <property type="protein sequence ID" value="CAE0801843.1"/>
    <property type="molecule type" value="Transcribed_RNA"/>
</dbReference>
<proteinExistence type="predicted"/>
<name>A0A7S4CN90_9EUGL</name>
<sequence length="160" mass="17174">MCGMFTVVRGQRSDHKKVKCTVTNQQILLNPICYCTRCPTRDSWGHLCRVAPAPRVQRMGTAIAGSSWVTVDDITDLLTAASSLLYDGELVTRLCAGHCVLPYQDAKTSSGFVRVGNAPACDGIEFKVFTDALTAGAIVYNTINSFDTSVASAILSSATF</sequence>
<reference evidence="1" key="1">
    <citation type="submission" date="2021-01" db="EMBL/GenBank/DDBJ databases">
        <authorList>
            <person name="Corre E."/>
            <person name="Pelletier E."/>
            <person name="Niang G."/>
            <person name="Scheremetjew M."/>
            <person name="Finn R."/>
            <person name="Kale V."/>
            <person name="Holt S."/>
            <person name="Cochrane G."/>
            <person name="Meng A."/>
            <person name="Brown T."/>
            <person name="Cohen L."/>
        </authorList>
    </citation>
    <scope>NUCLEOTIDE SEQUENCE</scope>
    <source>
        <strain evidence="1">CCMP1594</strain>
    </source>
</reference>
<dbReference type="AlphaFoldDB" id="A0A7S4CN90"/>
<gene>
    <name evidence="1" type="ORF">EGYM00163_LOCUS12964</name>
</gene>
<organism evidence="1">
    <name type="scientific">Eutreptiella gymnastica</name>
    <dbReference type="NCBI Taxonomy" id="73025"/>
    <lineage>
        <taxon>Eukaryota</taxon>
        <taxon>Discoba</taxon>
        <taxon>Euglenozoa</taxon>
        <taxon>Euglenida</taxon>
        <taxon>Spirocuta</taxon>
        <taxon>Euglenophyceae</taxon>
        <taxon>Eutreptiales</taxon>
        <taxon>Eutreptiaceae</taxon>
        <taxon>Eutreptiella</taxon>
    </lineage>
</organism>
<accession>A0A7S4CN90</accession>
<evidence type="ECO:0000313" key="1">
    <source>
        <dbReference type="EMBL" id="CAE0801843.1"/>
    </source>
</evidence>